<gene>
    <name evidence="1" type="ORF">CY0110_01430</name>
</gene>
<organism evidence="1 2">
    <name type="scientific">Crocosphaera chwakensis CCY0110</name>
    <dbReference type="NCBI Taxonomy" id="391612"/>
    <lineage>
        <taxon>Bacteria</taxon>
        <taxon>Bacillati</taxon>
        <taxon>Cyanobacteriota</taxon>
        <taxon>Cyanophyceae</taxon>
        <taxon>Oscillatoriophycideae</taxon>
        <taxon>Chroococcales</taxon>
        <taxon>Aphanothecaceae</taxon>
        <taxon>Crocosphaera</taxon>
        <taxon>Crocosphaera chwakensis</taxon>
    </lineage>
</organism>
<keyword evidence="2" id="KW-1185">Reference proteome</keyword>
<evidence type="ECO:0000313" key="1">
    <source>
        <dbReference type="EMBL" id="EAZ89463.1"/>
    </source>
</evidence>
<comment type="caution">
    <text evidence="1">The sequence shown here is derived from an EMBL/GenBank/DDBJ whole genome shotgun (WGS) entry which is preliminary data.</text>
</comment>
<proteinExistence type="predicted"/>
<reference evidence="1 2" key="1">
    <citation type="submission" date="2007-03" db="EMBL/GenBank/DDBJ databases">
        <authorList>
            <person name="Stal L."/>
            <person name="Ferriera S."/>
            <person name="Johnson J."/>
            <person name="Kravitz S."/>
            <person name="Beeson K."/>
            <person name="Sutton G."/>
            <person name="Rogers Y.-H."/>
            <person name="Friedman R."/>
            <person name="Frazier M."/>
            <person name="Venter J.C."/>
        </authorList>
    </citation>
    <scope>NUCLEOTIDE SEQUENCE [LARGE SCALE GENOMIC DNA]</scope>
    <source>
        <strain evidence="1 2">CCY0110</strain>
    </source>
</reference>
<name>A3IVI8_9CHRO</name>
<sequence>VAYGLGRFECRRSPRLGHWEISDQYGFAEVEEAAAGTQMAEILVALVGTDYFYEIKGTIPTNIQK</sequence>
<protein>
    <submittedName>
        <fullName evidence="1">Uncharacterized protein</fullName>
    </submittedName>
</protein>
<accession>A3IVI8</accession>
<evidence type="ECO:0000313" key="2">
    <source>
        <dbReference type="Proteomes" id="UP000003781"/>
    </source>
</evidence>
<feature type="non-terminal residue" evidence="1">
    <location>
        <position position="1"/>
    </location>
</feature>
<dbReference type="AlphaFoldDB" id="A3IVI8"/>
<dbReference type="Proteomes" id="UP000003781">
    <property type="component" value="Unassembled WGS sequence"/>
</dbReference>
<dbReference type="EMBL" id="AAXW01000043">
    <property type="protein sequence ID" value="EAZ89463.1"/>
    <property type="molecule type" value="Genomic_DNA"/>
</dbReference>